<keyword evidence="2" id="KW-1133">Transmembrane helix</keyword>
<protein>
    <submittedName>
        <fullName evidence="3">Uncharacterized protein</fullName>
    </submittedName>
</protein>
<sequence>MATPVKRCVKNHTHMFQDMDKALVIWIFMLFNILTYSADGNTHTAEIGDFRTSKQQKEPKPMCGMIMESSKPCIQRTFPELHAVQRTTVPRLLKATTYRGPTNSRTRNVRNASSSHSNKPSSPFMAALKHLLIGLLLVPCFF</sequence>
<gene>
    <name evidence="3" type="ORF">VNO77_24095</name>
</gene>
<dbReference type="AlphaFoldDB" id="A0AAN9QFW9"/>
<evidence type="ECO:0000313" key="3">
    <source>
        <dbReference type="EMBL" id="KAK7329913.1"/>
    </source>
</evidence>
<reference evidence="3 4" key="1">
    <citation type="submission" date="2024-01" db="EMBL/GenBank/DDBJ databases">
        <title>The genomes of 5 underutilized Papilionoideae crops provide insights into root nodulation and disease resistanc.</title>
        <authorList>
            <person name="Jiang F."/>
        </authorList>
    </citation>
    <scope>NUCLEOTIDE SEQUENCE [LARGE SCALE GENOMIC DNA]</scope>
    <source>
        <strain evidence="3">LVBAO_FW01</strain>
        <tissue evidence="3">Leaves</tissue>
    </source>
</reference>
<accession>A0AAN9QFW9</accession>
<keyword evidence="2" id="KW-0812">Transmembrane</keyword>
<feature type="region of interest" description="Disordered" evidence="1">
    <location>
        <begin position="98"/>
        <end position="120"/>
    </location>
</feature>
<comment type="caution">
    <text evidence="3">The sequence shown here is derived from an EMBL/GenBank/DDBJ whole genome shotgun (WGS) entry which is preliminary data.</text>
</comment>
<keyword evidence="2" id="KW-0472">Membrane</keyword>
<evidence type="ECO:0000256" key="2">
    <source>
        <dbReference type="SAM" id="Phobius"/>
    </source>
</evidence>
<keyword evidence="4" id="KW-1185">Reference proteome</keyword>
<organism evidence="3 4">
    <name type="scientific">Canavalia gladiata</name>
    <name type="common">Sword bean</name>
    <name type="synonym">Dolichos gladiatus</name>
    <dbReference type="NCBI Taxonomy" id="3824"/>
    <lineage>
        <taxon>Eukaryota</taxon>
        <taxon>Viridiplantae</taxon>
        <taxon>Streptophyta</taxon>
        <taxon>Embryophyta</taxon>
        <taxon>Tracheophyta</taxon>
        <taxon>Spermatophyta</taxon>
        <taxon>Magnoliopsida</taxon>
        <taxon>eudicotyledons</taxon>
        <taxon>Gunneridae</taxon>
        <taxon>Pentapetalae</taxon>
        <taxon>rosids</taxon>
        <taxon>fabids</taxon>
        <taxon>Fabales</taxon>
        <taxon>Fabaceae</taxon>
        <taxon>Papilionoideae</taxon>
        <taxon>50 kb inversion clade</taxon>
        <taxon>NPAAA clade</taxon>
        <taxon>indigoferoid/millettioid clade</taxon>
        <taxon>Phaseoleae</taxon>
        <taxon>Canavalia</taxon>
    </lineage>
</organism>
<feature type="compositionally biased region" description="Polar residues" evidence="1">
    <location>
        <begin position="99"/>
        <end position="112"/>
    </location>
</feature>
<dbReference type="EMBL" id="JAYMYQ010000005">
    <property type="protein sequence ID" value="KAK7329913.1"/>
    <property type="molecule type" value="Genomic_DNA"/>
</dbReference>
<proteinExistence type="predicted"/>
<name>A0AAN9QFW9_CANGL</name>
<evidence type="ECO:0000313" key="4">
    <source>
        <dbReference type="Proteomes" id="UP001367508"/>
    </source>
</evidence>
<dbReference type="Proteomes" id="UP001367508">
    <property type="component" value="Unassembled WGS sequence"/>
</dbReference>
<feature type="transmembrane region" description="Helical" evidence="2">
    <location>
        <begin position="21"/>
        <end position="38"/>
    </location>
</feature>
<evidence type="ECO:0000256" key="1">
    <source>
        <dbReference type="SAM" id="MobiDB-lite"/>
    </source>
</evidence>